<organism evidence="1 2">
    <name type="scientific">Phytophthora pseudosyringae</name>
    <dbReference type="NCBI Taxonomy" id="221518"/>
    <lineage>
        <taxon>Eukaryota</taxon>
        <taxon>Sar</taxon>
        <taxon>Stramenopiles</taxon>
        <taxon>Oomycota</taxon>
        <taxon>Peronosporomycetes</taxon>
        <taxon>Peronosporales</taxon>
        <taxon>Peronosporaceae</taxon>
        <taxon>Phytophthora</taxon>
    </lineage>
</organism>
<accession>A0A8T1V9K2</accession>
<keyword evidence="2" id="KW-1185">Reference proteome</keyword>
<protein>
    <submittedName>
        <fullName evidence="1">Uncharacterized protein</fullName>
    </submittedName>
</protein>
<reference evidence="1" key="1">
    <citation type="submission" date="2021-02" db="EMBL/GenBank/DDBJ databases">
        <authorList>
            <person name="Palmer J.M."/>
        </authorList>
    </citation>
    <scope>NUCLEOTIDE SEQUENCE</scope>
    <source>
        <strain evidence="1">SCRP734</strain>
    </source>
</reference>
<dbReference type="OrthoDB" id="128411at2759"/>
<comment type="caution">
    <text evidence="1">The sequence shown here is derived from an EMBL/GenBank/DDBJ whole genome shotgun (WGS) entry which is preliminary data.</text>
</comment>
<evidence type="ECO:0000313" key="2">
    <source>
        <dbReference type="Proteomes" id="UP000694044"/>
    </source>
</evidence>
<dbReference type="Proteomes" id="UP000694044">
    <property type="component" value="Unassembled WGS sequence"/>
</dbReference>
<dbReference type="EMBL" id="JAGDFM010000756">
    <property type="protein sequence ID" value="KAG7376244.1"/>
    <property type="molecule type" value="Genomic_DNA"/>
</dbReference>
<evidence type="ECO:0000313" key="1">
    <source>
        <dbReference type="EMBL" id="KAG7376244.1"/>
    </source>
</evidence>
<dbReference type="AlphaFoldDB" id="A0A8T1V9K2"/>
<gene>
    <name evidence="1" type="ORF">PHYPSEUDO_013931</name>
</gene>
<proteinExistence type="predicted"/>
<name>A0A8T1V9K2_9STRA</name>
<sequence length="439" mass="48164">MCQRRTWTLAPLSNPADLPPAALSELRCADFQLPRTRVKVEYYPPLAHQFAGHRMFRELISDTGMLMSPMSFVLYMRERDCVRFDAPPAVLTVLYSGRLGSRRLTIMHFCPQSELELLQRGSTNANFSADFGAGAALPATVAQCSSYEDLLAAVSGLVSFGDALWHDHVRRLLSRVKRVVTASLERDNNTPERVTLTLLYMNLYLGRALAHLLVDSPHWWRNYCEVVRAVDYHSSDWQAALNGLALRMATVSAATVSAASSTGAHVAAPPRQASFQPRRGPAVRTPIIPEHVRRQIPRHRDGREPCLRLLGGGMCYGVWRTDAPTSDAPTAGMVIYLAISKIALIATSVPSDVTATMHVCCTGRLHYRSSFGAGVGFSYRRCAGAQFRIRWSSVISLTRGGPCWSVGPPSTSQHQRGAQSCGTNPAVSVATIYPWGPIA</sequence>